<feature type="region of interest" description="Disordered" evidence="5">
    <location>
        <begin position="313"/>
        <end position="352"/>
    </location>
</feature>
<feature type="region of interest" description="Disordered" evidence="5">
    <location>
        <begin position="1"/>
        <end position="137"/>
    </location>
</feature>
<feature type="compositionally biased region" description="Basic and acidic residues" evidence="5">
    <location>
        <begin position="983"/>
        <end position="993"/>
    </location>
</feature>
<dbReference type="Gene3D" id="1.20.1280.50">
    <property type="match status" value="1"/>
</dbReference>
<feature type="region of interest" description="Disordered" evidence="5">
    <location>
        <begin position="1109"/>
        <end position="1159"/>
    </location>
</feature>
<feature type="repeat" description="WD" evidence="4">
    <location>
        <begin position="792"/>
        <end position="831"/>
    </location>
</feature>
<feature type="region of interest" description="Disordered" evidence="5">
    <location>
        <begin position="585"/>
        <end position="674"/>
    </location>
</feature>
<dbReference type="PROSITE" id="PS50181">
    <property type="entry name" value="FBOX"/>
    <property type="match status" value="1"/>
</dbReference>
<feature type="repeat" description="WD" evidence="4">
    <location>
        <begin position="1223"/>
        <end position="1262"/>
    </location>
</feature>
<dbReference type="PROSITE" id="PS50294">
    <property type="entry name" value="WD_REPEATS_REGION"/>
    <property type="match status" value="5"/>
</dbReference>
<dbReference type="InterPro" id="IPR001810">
    <property type="entry name" value="F-box_dom"/>
</dbReference>
<dbReference type="SMART" id="SM00320">
    <property type="entry name" value="WD40"/>
    <property type="match status" value="7"/>
</dbReference>
<feature type="domain" description="F-box" evidence="6">
    <location>
        <begin position="471"/>
        <end position="517"/>
    </location>
</feature>
<organism evidence="7 8">
    <name type="scientific">Testicularia cyperi</name>
    <dbReference type="NCBI Taxonomy" id="1882483"/>
    <lineage>
        <taxon>Eukaryota</taxon>
        <taxon>Fungi</taxon>
        <taxon>Dikarya</taxon>
        <taxon>Basidiomycota</taxon>
        <taxon>Ustilaginomycotina</taxon>
        <taxon>Ustilaginomycetes</taxon>
        <taxon>Ustilaginales</taxon>
        <taxon>Anthracoideaceae</taxon>
        <taxon>Testicularia</taxon>
    </lineage>
</organism>
<dbReference type="InterPro" id="IPR036047">
    <property type="entry name" value="F-box-like_dom_sf"/>
</dbReference>
<dbReference type="STRING" id="1882483.A0A317XI97"/>
<evidence type="ECO:0000256" key="3">
    <source>
        <dbReference type="ARBA" id="ARBA00022786"/>
    </source>
</evidence>
<feature type="compositionally biased region" description="Basic and acidic residues" evidence="5">
    <location>
        <begin position="80"/>
        <end position="89"/>
    </location>
</feature>
<feature type="repeat" description="WD" evidence="4">
    <location>
        <begin position="705"/>
        <end position="751"/>
    </location>
</feature>
<feature type="compositionally biased region" description="Low complexity" evidence="5">
    <location>
        <begin position="1113"/>
        <end position="1125"/>
    </location>
</feature>
<feature type="compositionally biased region" description="Low complexity" evidence="5">
    <location>
        <begin position="236"/>
        <end position="246"/>
    </location>
</feature>
<feature type="compositionally biased region" description="Low complexity" evidence="5">
    <location>
        <begin position="29"/>
        <end position="38"/>
    </location>
</feature>
<feature type="compositionally biased region" description="Gly residues" evidence="5">
    <location>
        <begin position="1133"/>
        <end position="1143"/>
    </location>
</feature>
<feature type="repeat" description="WD" evidence="4">
    <location>
        <begin position="752"/>
        <end position="791"/>
    </location>
</feature>
<dbReference type="InterPro" id="IPR001680">
    <property type="entry name" value="WD40_rpt"/>
</dbReference>
<feature type="compositionally biased region" description="Polar residues" evidence="5">
    <location>
        <begin position="98"/>
        <end position="110"/>
    </location>
</feature>
<feature type="repeat" description="WD" evidence="4">
    <location>
        <begin position="878"/>
        <end position="903"/>
    </location>
</feature>
<feature type="compositionally biased region" description="Polar residues" evidence="5">
    <location>
        <begin position="1028"/>
        <end position="1039"/>
    </location>
</feature>
<dbReference type="InterPro" id="IPR051075">
    <property type="entry name" value="SCF_subunit_WD-repeat"/>
</dbReference>
<dbReference type="InterPro" id="IPR019775">
    <property type="entry name" value="WD40_repeat_CS"/>
</dbReference>
<name>A0A317XI97_9BASI</name>
<dbReference type="EMBL" id="KZ819202">
    <property type="protein sequence ID" value="PWY97791.1"/>
    <property type="molecule type" value="Genomic_DNA"/>
</dbReference>
<dbReference type="PANTHER" id="PTHR19872:SF9">
    <property type="entry name" value="UBIQUITIN-BINDING SDF UBIQUITIN LIGASE COMPLEX SUBUNIT"/>
    <property type="match status" value="1"/>
</dbReference>
<dbReference type="PRINTS" id="PR00320">
    <property type="entry name" value="GPROTEINBRPT"/>
</dbReference>
<feature type="region of interest" description="Disordered" evidence="5">
    <location>
        <begin position="929"/>
        <end position="1001"/>
    </location>
</feature>
<dbReference type="CDD" id="cd00200">
    <property type="entry name" value="WD40"/>
    <property type="match status" value="1"/>
</dbReference>
<dbReference type="CDD" id="cd22147">
    <property type="entry name" value="F-box_SpPof1-like"/>
    <property type="match status" value="1"/>
</dbReference>
<evidence type="ECO:0000313" key="8">
    <source>
        <dbReference type="Proteomes" id="UP000246740"/>
    </source>
</evidence>
<feature type="compositionally biased region" description="Polar residues" evidence="5">
    <location>
        <begin position="593"/>
        <end position="608"/>
    </location>
</feature>
<dbReference type="PROSITE" id="PS50082">
    <property type="entry name" value="WD_REPEATS_2"/>
    <property type="match status" value="7"/>
</dbReference>
<dbReference type="InParanoid" id="A0A317XI97"/>
<feature type="compositionally biased region" description="Low complexity" evidence="5">
    <location>
        <begin position="656"/>
        <end position="673"/>
    </location>
</feature>
<evidence type="ECO:0000256" key="5">
    <source>
        <dbReference type="SAM" id="MobiDB-lite"/>
    </source>
</evidence>
<evidence type="ECO:0000256" key="1">
    <source>
        <dbReference type="ARBA" id="ARBA00022574"/>
    </source>
</evidence>
<dbReference type="OrthoDB" id="5580488at2759"/>
<reference evidence="7 8" key="1">
    <citation type="journal article" date="2018" name="Mol. Biol. Evol.">
        <title>Broad Genomic Sampling Reveals a Smut Pathogenic Ancestry of the Fungal Clade Ustilaginomycotina.</title>
        <authorList>
            <person name="Kijpornyongpan T."/>
            <person name="Mondo S.J."/>
            <person name="Barry K."/>
            <person name="Sandor L."/>
            <person name="Lee J."/>
            <person name="Lipzen A."/>
            <person name="Pangilinan J."/>
            <person name="LaButti K."/>
            <person name="Hainaut M."/>
            <person name="Henrissat B."/>
            <person name="Grigoriev I.V."/>
            <person name="Spatafora J.W."/>
            <person name="Aime M.C."/>
        </authorList>
    </citation>
    <scope>NUCLEOTIDE SEQUENCE [LARGE SCALE GENOMIC DNA]</scope>
    <source>
        <strain evidence="7 8">MCA 3645</strain>
    </source>
</reference>
<evidence type="ECO:0000256" key="2">
    <source>
        <dbReference type="ARBA" id="ARBA00022737"/>
    </source>
</evidence>
<feature type="compositionally biased region" description="Low complexity" evidence="5">
    <location>
        <begin position="313"/>
        <end position="323"/>
    </location>
</feature>
<dbReference type="FunFam" id="1.20.1280.50:FF:000051">
    <property type="entry name" value="F-box and WD-40 domain-containing protein MET30"/>
    <property type="match status" value="1"/>
</dbReference>
<feature type="compositionally biased region" description="Gly residues" evidence="5">
    <location>
        <begin position="930"/>
        <end position="944"/>
    </location>
</feature>
<evidence type="ECO:0000313" key="7">
    <source>
        <dbReference type="EMBL" id="PWY97791.1"/>
    </source>
</evidence>
<gene>
    <name evidence="7" type="ORF">BCV70DRAFT_202546</name>
</gene>
<dbReference type="SUPFAM" id="SSF50978">
    <property type="entry name" value="WD40 repeat-like"/>
    <property type="match status" value="2"/>
</dbReference>
<feature type="region of interest" description="Disordered" evidence="5">
    <location>
        <begin position="542"/>
        <end position="573"/>
    </location>
</feature>
<dbReference type="InterPro" id="IPR036322">
    <property type="entry name" value="WD40_repeat_dom_sf"/>
</dbReference>
<keyword evidence="8" id="KW-1185">Reference proteome</keyword>
<dbReference type="InterPro" id="IPR015943">
    <property type="entry name" value="WD40/YVTN_repeat-like_dom_sf"/>
</dbReference>
<feature type="region of interest" description="Disordered" evidence="5">
    <location>
        <begin position="164"/>
        <end position="248"/>
    </location>
</feature>
<feature type="compositionally biased region" description="Basic residues" evidence="5">
    <location>
        <begin position="1147"/>
        <end position="1156"/>
    </location>
</feature>
<dbReference type="Proteomes" id="UP000246740">
    <property type="component" value="Unassembled WGS sequence"/>
</dbReference>
<keyword evidence="2" id="KW-0677">Repeat</keyword>
<dbReference type="InterPro" id="IPR020472">
    <property type="entry name" value="WD40_PAC1"/>
</dbReference>
<keyword evidence="1 4" id="KW-0853">WD repeat</keyword>
<dbReference type="AlphaFoldDB" id="A0A317XI97"/>
<feature type="compositionally biased region" description="Low complexity" evidence="5">
    <location>
        <begin position="1052"/>
        <end position="1063"/>
    </location>
</feature>
<proteinExistence type="predicted"/>
<dbReference type="SUPFAM" id="SSF81383">
    <property type="entry name" value="F-box domain"/>
    <property type="match status" value="1"/>
</dbReference>
<keyword evidence="3" id="KW-0833">Ubl conjugation pathway</keyword>
<feature type="repeat" description="WD" evidence="4">
    <location>
        <begin position="1183"/>
        <end position="1222"/>
    </location>
</feature>
<feature type="repeat" description="WD" evidence="4">
    <location>
        <begin position="1160"/>
        <end position="1182"/>
    </location>
</feature>
<dbReference type="PROSITE" id="PS00678">
    <property type="entry name" value="WD_REPEATS_1"/>
    <property type="match status" value="4"/>
</dbReference>
<feature type="region of interest" description="Disordered" evidence="5">
    <location>
        <begin position="1016"/>
        <end position="1039"/>
    </location>
</feature>
<evidence type="ECO:0000259" key="6">
    <source>
        <dbReference type="PROSITE" id="PS50181"/>
    </source>
</evidence>
<feature type="compositionally biased region" description="Polar residues" evidence="5">
    <location>
        <begin position="171"/>
        <end position="183"/>
    </location>
</feature>
<dbReference type="SMART" id="SM00256">
    <property type="entry name" value="FBOX"/>
    <property type="match status" value="1"/>
</dbReference>
<dbReference type="PANTHER" id="PTHR19872">
    <property type="entry name" value="UBIQUITIN LIGASE SPECIFICITY FACTOR/HREP PROTEIN"/>
    <property type="match status" value="1"/>
</dbReference>
<accession>A0A317XI97</accession>
<evidence type="ECO:0000256" key="4">
    <source>
        <dbReference type="PROSITE-ProRule" id="PRU00221"/>
    </source>
</evidence>
<feature type="region of interest" description="Disordered" evidence="5">
    <location>
        <begin position="1052"/>
        <end position="1072"/>
    </location>
</feature>
<protein>
    <submittedName>
        <fullName evidence="7">WD40 repeat-like protein</fullName>
    </submittedName>
</protein>
<sequence length="1269" mass="135962">MASPPRMPAVAHGTATPEGAPQRDNSLSNTNTTATTTTIHHRLPSSSFQPSSHPRQQGAHQHASSSRLTLDVDVQVDGRPSPDHQSNHRHDLHHSNQQRRLASSPQSSPSPIHARGEGDDEVTLEASYHSSHSEHPNTSAMATLSVHTPPASHQADPMLQSRIGVDHLGSPTHSNMPAGSSRSDIGPLRTALHASAMQSQAQTLSPSASSLSQHPHLHQHSLGHSSLRTPSPPPQTTYTQPPVTSSLSLVTSGEGWSMVPKHARSESSNGRFLAPVAESPNRRCGPVELAALSHDVPFGERASPAIISLSQRAARSASRGGTRPPSPLALSPAVIDDGPNPSGSHRGGLRGSDEDVAKMELDSTVTDPSDANGVAATAAGAPAGTTPLVPPATRKLCVRHQRMADEGTTARLQKSIESLPLADQTAVNTVWSLFSSSSHSRRALILQGILTMCCFSQLSLLSSELALAIRIDPFSLFPREVSLKVLGHLDAMSLGRAAQVSRSWRQLADDDLLWRNMCEQHIERKCEKCGWGLPLLSERRRRVPGPAVQRGTPESRDLSSDGSGSAAASTGSLKRTITAAANAAALEKHVRSRASSPTPSQRSHSRSVSGVRDHLQAELNTHGSGAGPSRITTGDSDAPPLKKQRSGLNGEANACSSASTAAPSSSSTSSQSTVVPKTRPWKSVYCERLAIERNWRRGRYTSRTLTGHTDGIMCLQFNENLAHPAFPVVITGSYDRTARIWNLETGEQLRVLEGHTRGVRCLQFDEAKLITGSMDRTLKIWCWRTGALMRTLEGHTEGIVCLHFNEDTLASGSADSNIKIWNFRTGECYTLRGHRDWVNAVTLWTGPVAKKRQQRLREALRDGRPSSSIQEEDPTAAGTFLFSASDDGSIRLWDLGLRECLLTFEGHVGQVQSLKLVMMDDEAVRKLIGGAPGGPGAEGQGAGRFNGHARNGNATQPPHQQQHDAAYPSSISEDGHDDDDGADVYRRNHDHDIGGGQMTSQDMMSIEDQESYFVNETGTPMRQPPRSAENSNGAASATNGIPERFYHATAAAAGPNNRPAPGGIRHNGVAHRARRRKIDPALLRVQERLCAAGLVDPLPLDAEMGDLDLSNWSKDTGGSSGAGSDDQQHQRGSGSGNASGGEGQRNQARRAAHSKPRPVLISGSLDNTLKVWDVRTGRCIRTLFGHVEGVWSLDVDKLRIASASHDRTIKIWDRDTGVCQNTLVGHKGAVTCVSLSDDKIVSGSDDGDIKVWSFAAAQSSSNGTCTDAV</sequence>
<dbReference type="Pfam" id="PF00400">
    <property type="entry name" value="WD40"/>
    <property type="match status" value="7"/>
</dbReference>
<feature type="compositionally biased region" description="Polar residues" evidence="5">
    <location>
        <begin position="44"/>
        <end position="68"/>
    </location>
</feature>
<feature type="compositionally biased region" description="Low complexity" evidence="5">
    <location>
        <begin position="560"/>
        <end position="572"/>
    </location>
</feature>
<feature type="compositionally biased region" description="Low complexity" evidence="5">
    <location>
        <begin position="198"/>
        <end position="214"/>
    </location>
</feature>
<dbReference type="Pfam" id="PF12937">
    <property type="entry name" value="F-box-like"/>
    <property type="match status" value="1"/>
</dbReference>
<dbReference type="Gene3D" id="2.130.10.10">
    <property type="entry name" value="YVTN repeat-like/Quinoprotein amine dehydrogenase"/>
    <property type="match status" value="2"/>
</dbReference>